<dbReference type="InterPro" id="IPR009061">
    <property type="entry name" value="DNA-bd_dom_put_sf"/>
</dbReference>
<evidence type="ECO:0000256" key="3">
    <source>
        <dbReference type="ARBA" id="ARBA00023125"/>
    </source>
</evidence>
<dbReference type="PANTHER" id="PTHR30204:SF69">
    <property type="entry name" value="MERR-FAMILY TRANSCRIPTIONAL REGULATOR"/>
    <property type="match status" value="1"/>
</dbReference>
<organism evidence="6 7">
    <name type="scientific">Aminomonas paucivorans DSM 12260</name>
    <dbReference type="NCBI Taxonomy" id="584708"/>
    <lineage>
        <taxon>Bacteria</taxon>
        <taxon>Thermotogati</taxon>
        <taxon>Synergistota</taxon>
        <taxon>Synergistia</taxon>
        <taxon>Synergistales</taxon>
        <taxon>Synergistaceae</taxon>
        <taxon>Aminomonas</taxon>
    </lineage>
</organism>
<proteinExistence type="predicted"/>
<dbReference type="InterPro" id="IPR047057">
    <property type="entry name" value="MerR_fam"/>
</dbReference>
<dbReference type="Pfam" id="PF13649">
    <property type="entry name" value="Methyltransf_25"/>
    <property type="match status" value="1"/>
</dbReference>
<dbReference type="STRING" id="584708.Apau_0641"/>
<dbReference type="HOGENOM" id="CLU_709504_0_0_0"/>
<dbReference type="eggNOG" id="COG2226">
    <property type="taxonomic scope" value="Bacteria"/>
</dbReference>
<dbReference type="CDD" id="cd02440">
    <property type="entry name" value="AdoMet_MTases"/>
    <property type="match status" value="1"/>
</dbReference>
<gene>
    <name evidence="6" type="ORF">Apau_0641</name>
</gene>
<dbReference type="RefSeq" id="WP_006300229.1">
    <property type="nucleotide sequence ID" value="NZ_CM001022.1"/>
</dbReference>
<dbReference type="PROSITE" id="PS50937">
    <property type="entry name" value="HTH_MERR_2"/>
    <property type="match status" value="1"/>
</dbReference>
<dbReference type="PaxDb" id="584708-Apau_0641"/>
<dbReference type="InterPro" id="IPR029063">
    <property type="entry name" value="SAM-dependent_MTases_sf"/>
</dbReference>
<dbReference type="AlphaFoldDB" id="E3CUB1"/>
<keyword evidence="3" id="KW-0238">DNA-binding</keyword>
<dbReference type="EMBL" id="CM001022">
    <property type="protein sequence ID" value="EFQ23070.1"/>
    <property type="molecule type" value="Genomic_DNA"/>
</dbReference>
<keyword evidence="2" id="KW-0805">Transcription regulation</keyword>
<evidence type="ECO:0000259" key="5">
    <source>
        <dbReference type="PROSITE" id="PS50937"/>
    </source>
</evidence>
<dbReference type="GO" id="GO:0003677">
    <property type="term" value="F:DNA binding"/>
    <property type="evidence" value="ECO:0007669"/>
    <property type="project" value="UniProtKB-KW"/>
</dbReference>
<dbReference type="Pfam" id="PF13411">
    <property type="entry name" value="MerR_1"/>
    <property type="match status" value="1"/>
</dbReference>
<evidence type="ECO:0000313" key="7">
    <source>
        <dbReference type="Proteomes" id="UP000005096"/>
    </source>
</evidence>
<reference evidence="6 7" key="1">
    <citation type="journal article" date="2010" name="Stand. Genomic Sci.">
        <title>Non-contiguous finished genome sequence of Aminomonas paucivorans type strain (GLU-3).</title>
        <authorList>
            <person name="Pitluck S."/>
            <person name="Yasawong M."/>
            <person name="Held B."/>
            <person name="Lapidus A."/>
            <person name="Nolan M."/>
            <person name="Copeland A."/>
            <person name="Lucas S."/>
            <person name="Del Rio T.G."/>
            <person name="Tice H."/>
            <person name="Cheng J.F."/>
            <person name="Chertkov O."/>
            <person name="Goodwin L."/>
            <person name="Tapia R."/>
            <person name="Han C."/>
            <person name="Liolios K."/>
            <person name="Ivanova N."/>
            <person name="Mavromatis K."/>
            <person name="Ovchinnikova G."/>
            <person name="Pati A."/>
            <person name="Chen A."/>
            <person name="Palaniappan K."/>
            <person name="Land M."/>
            <person name="Hauser L."/>
            <person name="Chang Y.J."/>
            <person name="Jeffries C.D."/>
            <person name="Pukall R."/>
            <person name="Spring S."/>
            <person name="Rohde M."/>
            <person name="Sikorski J."/>
            <person name="Goker M."/>
            <person name="Woyke T."/>
            <person name="Bristow J."/>
            <person name="Eisen J.A."/>
            <person name="Markowitz V."/>
            <person name="Hugenholtz P."/>
            <person name="Kyrpides N.C."/>
            <person name="Klenk H.P."/>
        </authorList>
    </citation>
    <scope>NUCLEOTIDE SEQUENCE [LARGE SCALE GENOMIC DNA]</scope>
    <source>
        <strain evidence="6 7">DSM 12260</strain>
    </source>
</reference>
<dbReference type="InterPro" id="IPR000551">
    <property type="entry name" value="MerR-type_HTH_dom"/>
</dbReference>
<evidence type="ECO:0000256" key="2">
    <source>
        <dbReference type="ARBA" id="ARBA00023015"/>
    </source>
</evidence>
<dbReference type="SMART" id="SM00422">
    <property type="entry name" value="HTH_MERR"/>
    <property type="match status" value="1"/>
</dbReference>
<feature type="domain" description="HTH merR-type" evidence="5">
    <location>
        <begin position="1"/>
        <end position="70"/>
    </location>
</feature>
<dbReference type="SUPFAM" id="SSF53335">
    <property type="entry name" value="S-adenosyl-L-methionine-dependent methyltransferases"/>
    <property type="match status" value="1"/>
</dbReference>
<dbReference type="Gene3D" id="1.10.1660.10">
    <property type="match status" value="1"/>
</dbReference>
<evidence type="ECO:0000256" key="4">
    <source>
        <dbReference type="ARBA" id="ARBA00023163"/>
    </source>
</evidence>
<dbReference type="InterPro" id="IPR041698">
    <property type="entry name" value="Methyltransf_25"/>
</dbReference>
<dbReference type="SUPFAM" id="SSF46955">
    <property type="entry name" value="Putative DNA-binding domain"/>
    <property type="match status" value="1"/>
</dbReference>
<dbReference type="PRINTS" id="PR00040">
    <property type="entry name" value="HTHMERR"/>
</dbReference>
<accession>E3CUB1</accession>
<protein>
    <submittedName>
        <fullName evidence="6">Transcriptional regulator, MerR family</fullName>
    </submittedName>
</protein>
<evidence type="ECO:0000256" key="1">
    <source>
        <dbReference type="ARBA" id="ARBA00022491"/>
    </source>
</evidence>
<dbReference type="eggNOG" id="COG0789">
    <property type="taxonomic scope" value="Bacteria"/>
</dbReference>
<sequence>METIGSLAKRLGLGRSTLMHYERLGLLSPSGRTEGGYRLYGEADLRRLERIRTFREAGLPLQTIRELLDRPDPEGLDRALEEQLRALNEEQRRVRRRQARVCSLLSREAGGEAPSPKDWVDLFARAGLSREDAVLWHRELERSFPELHHQILAALGYSESDIILRRKGGIPMDATPLATHVFFEAFRNLPRLNPGSRETTLRGLALAGSLPQAPEILELGCGEGTVAMLLAEATGGTVTALDLHQHYLDTLTERARARGLEDRIRPVQGDVAALPFPDHSFDLVWGEGIVFVLGMERALAEWRRLLRPGGWLALSEAFLAEGPLPEEVRTFWERVYPQALSAEENAALFRAAGYRNVGHFVQPDGDWWEPYYTPLGKRLPALREKYQEEPEALGVLAGIQEEIDLRRRWPETYGYVFVTGQV</sequence>
<dbReference type="PANTHER" id="PTHR30204">
    <property type="entry name" value="REDOX-CYCLING DRUG-SENSING TRANSCRIPTIONAL ACTIVATOR SOXR"/>
    <property type="match status" value="1"/>
</dbReference>
<dbReference type="Gene3D" id="3.40.50.150">
    <property type="entry name" value="Vaccinia Virus protein VP39"/>
    <property type="match status" value="1"/>
</dbReference>
<keyword evidence="7" id="KW-1185">Reference proteome</keyword>
<dbReference type="GO" id="GO:0003700">
    <property type="term" value="F:DNA-binding transcription factor activity"/>
    <property type="evidence" value="ECO:0007669"/>
    <property type="project" value="InterPro"/>
</dbReference>
<evidence type="ECO:0000313" key="6">
    <source>
        <dbReference type="EMBL" id="EFQ23070.1"/>
    </source>
</evidence>
<keyword evidence="1" id="KW-0678">Repressor</keyword>
<name>E3CUB1_9BACT</name>
<dbReference type="Proteomes" id="UP000005096">
    <property type="component" value="Chromosome"/>
</dbReference>
<keyword evidence="4" id="KW-0804">Transcription</keyword>